<evidence type="ECO:0000259" key="8">
    <source>
        <dbReference type="Pfam" id="PF04577"/>
    </source>
</evidence>
<organism evidence="9 10">
    <name type="scientific">Lentinula detonsa</name>
    <dbReference type="NCBI Taxonomy" id="2804962"/>
    <lineage>
        <taxon>Eukaryota</taxon>
        <taxon>Fungi</taxon>
        <taxon>Dikarya</taxon>
        <taxon>Basidiomycota</taxon>
        <taxon>Agaricomycotina</taxon>
        <taxon>Agaricomycetes</taxon>
        <taxon>Agaricomycetidae</taxon>
        <taxon>Agaricales</taxon>
        <taxon>Marasmiineae</taxon>
        <taxon>Omphalotaceae</taxon>
        <taxon>Lentinula</taxon>
    </lineage>
</organism>
<dbReference type="InterPro" id="IPR007657">
    <property type="entry name" value="Glycosyltransferase_61"/>
</dbReference>
<sequence>MPHKAESIITRDGLVRETTIIKHVPGWTILDSLYMHNGTYYVVTSNPPIDPPQTKYDPAQSSFLNLPPPKAILSKGYDVYGARGGMGNEPMRVPDEQDLRYVSTAEFRNLFGIDLTAKEEVEEWRVHTVPGLTFILNDSPQFITHYYHFCAELWFGVWRTYASLGGGHKLPPPTRVLFPNLDSAHWRDYANMNQLFMRSLLPSTQMLFSHDWYDWVSLSIPILFPRVLIADRSAAMPAYNYQRFQRTAAVPFGLLIPHGEERGDWWSPVRDAIRAFAGLDDDSATARTDALSLLAASLTRQRTTRPVVTYLSRQDWNRRKLKTEDHERLVAELRKLEVELGIEVIVVSAENLSRWEQIRLVGRSTILIGVHGNGLTAELWMNLGFRSTVIEIFYPGGWAHDYEYTARAMGAGGGLKHYGIWNDQVLTSPGFPPPSYPPGFQGNEIPVDGRTVVNLVRDRITAADELDDG</sequence>
<dbReference type="GO" id="GO:0005783">
    <property type="term" value="C:endoplasmic reticulum"/>
    <property type="evidence" value="ECO:0007669"/>
    <property type="project" value="TreeGrafter"/>
</dbReference>
<dbReference type="GO" id="GO:0097363">
    <property type="term" value="F:protein O-acetylglucosaminyltransferase activity"/>
    <property type="evidence" value="ECO:0007669"/>
    <property type="project" value="TreeGrafter"/>
</dbReference>
<dbReference type="PANTHER" id="PTHR20961">
    <property type="entry name" value="GLYCOSYLTRANSFERASE"/>
    <property type="match status" value="1"/>
</dbReference>
<evidence type="ECO:0000256" key="6">
    <source>
        <dbReference type="ARBA" id="ARBA00023136"/>
    </source>
</evidence>
<evidence type="ECO:0000256" key="5">
    <source>
        <dbReference type="ARBA" id="ARBA00022989"/>
    </source>
</evidence>
<dbReference type="Pfam" id="PF04577">
    <property type="entry name" value="Glyco_transf_61"/>
    <property type="match status" value="1"/>
</dbReference>
<gene>
    <name evidence="9" type="ORF">F5890DRAFT_1469792</name>
</gene>
<dbReference type="EMBL" id="MU802806">
    <property type="protein sequence ID" value="KAJ3978697.1"/>
    <property type="molecule type" value="Genomic_DNA"/>
</dbReference>
<evidence type="ECO:0000313" key="10">
    <source>
        <dbReference type="Proteomes" id="UP001163850"/>
    </source>
</evidence>
<dbReference type="AlphaFoldDB" id="A0AA38ULE5"/>
<keyword evidence="7" id="KW-0325">Glycoprotein</keyword>
<feature type="domain" description="Glycosyltransferase 61 catalytic" evidence="8">
    <location>
        <begin position="284"/>
        <end position="383"/>
    </location>
</feature>
<evidence type="ECO:0000256" key="4">
    <source>
        <dbReference type="ARBA" id="ARBA00022692"/>
    </source>
</evidence>
<comment type="caution">
    <text evidence="9">The sequence shown here is derived from an EMBL/GenBank/DDBJ whole genome shotgun (WGS) entry which is preliminary data.</text>
</comment>
<name>A0AA38ULE5_9AGAR</name>
<dbReference type="PANTHER" id="PTHR20961:SF38">
    <property type="entry name" value="PROTEIN O-LINKED-MANNOSE BETA-1,4-N-ACETYLGLUCOSAMINYLTRANSFERASE 2"/>
    <property type="match status" value="1"/>
</dbReference>
<keyword evidence="2" id="KW-0328">Glycosyltransferase</keyword>
<evidence type="ECO:0000256" key="3">
    <source>
        <dbReference type="ARBA" id="ARBA00022679"/>
    </source>
</evidence>
<comment type="subcellular location">
    <subcellularLocation>
        <location evidence="1">Membrane</location>
        <topology evidence="1">Single-pass membrane protein</topology>
    </subcellularLocation>
</comment>
<dbReference type="Proteomes" id="UP001163850">
    <property type="component" value="Unassembled WGS sequence"/>
</dbReference>
<dbReference type="InterPro" id="IPR049625">
    <property type="entry name" value="Glyco_transf_61_cat"/>
</dbReference>
<keyword evidence="5" id="KW-1133">Transmembrane helix</keyword>
<evidence type="ECO:0000256" key="1">
    <source>
        <dbReference type="ARBA" id="ARBA00004167"/>
    </source>
</evidence>
<keyword evidence="6" id="KW-0472">Membrane</keyword>
<evidence type="ECO:0000313" key="9">
    <source>
        <dbReference type="EMBL" id="KAJ3978697.1"/>
    </source>
</evidence>
<evidence type="ECO:0000256" key="2">
    <source>
        <dbReference type="ARBA" id="ARBA00022676"/>
    </source>
</evidence>
<evidence type="ECO:0000256" key="7">
    <source>
        <dbReference type="ARBA" id="ARBA00023180"/>
    </source>
</evidence>
<dbReference type="GO" id="GO:0035269">
    <property type="term" value="P:protein O-linked glycosylation via mannose"/>
    <property type="evidence" value="ECO:0007669"/>
    <property type="project" value="TreeGrafter"/>
</dbReference>
<accession>A0AA38ULE5</accession>
<dbReference type="GO" id="GO:0016020">
    <property type="term" value="C:membrane"/>
    <property type="evidence" value="ECO:0007669"/>
    <property type="project" value="UniProtKB-SubCell"/>
</dbReference>
<protein>
    <recommendedName>
        <fullName evidence="8">Glycosyltransferase 61 catalytic domain-containing protein</fullName>
    </recommendedName>
</protein>
<keyword evidence="4" id="KW-0812">Transmembrane</keyword>
<reference evidence="9" key="1">
    <citation type="submission" date="2022-08" db="EMBL/GenBank/DDBJ databases">
        <authorList>
            <consortium name="DOE Joint Genome Institute"/>
            <person name="Min B."/>
            <person name="Riley R."/>
            <person name="Sierra-Patev S."/>
            <person name="Naranjo-Ortiz M."/>
            <person name="Looney B."/>
            <person name="Konkel Z."/>
            <person name="Slot J.C."/>
            <person name="Sakamoto Y."/>
            <person name="Steenwyk J.L."/>
            <person name="Rokas A."/>
            <person name="Carro J."/>
            <person name="Camarero S."/>
            <person name="Ferreira P."/>
            <person name="Molpeceres G."/>
            <person name="Ruiz-Duenas F.J."/>
            <person name="Serrano A."/>
            <person name="Henrissat B."/>
            <person name="Drula E."/>
            <person name="Hughes K.W."/>
            <person name="Mata J.L."/>
            <person name="Ishikawa N.K."/>
            <person name="Vargas-Isla R."/>
            <person name="Ushijima S."/>
            <person name="Smith C.A."/>
            <person name="Ahrendt S."/>
            <person name="Andreopoulos W."/>
            <person name="He G."/>
            <person name="Labutti K."/>
            <person name="Lipzen A."/>
            <person name="Ng V."/>
            <person name="Sandor L."/>
            <person name="Barry K."/>
            <person name="Martinez A.T."/>
            <person name="Xiao Y."/>
            <person name="Gibbons J.G."/>
            <person name="Terashima K."/>
            <person name="Hibbett D.S."/>
            <person name="Grigoriev I.V."/>
        </authorList>
    </citation>
    <scope>NUCLEOTIDE SEQUENCE</scope>
    <source>
        <strain evidence="9">TFB7829</strain>
    </source>
</reference>
<keyword evidence="3" id="KW-0808">Transferase</keyword>
<proteinExistence type="predicted"/>